<gene>
    <name evidence="1" type="ORF">E6G99_02915</name>
</gene>
<reference evidence="1 2" key="1">
    <citation type="journal article" date="2019" name="Nat. Microbiol.">
        <title>Mediterranean grassland soil C-N compound turnover is dependent on rainfall and depth, and is mediated by genomically divergent microorganisms.</title>
        <authorList>
            <person name="Diamond S."/>
            <person name="Andeer P.F."/>
            <person name="Li Z."/>
            <person name="Crits-Christoph A."/>
            <person name="Burstein D."/>
            <person name="Anantharaman K."/>
            <person name="Lane K.R."/>
            <person name="Thomas B.C."/>
            <person name="Pan C."/>
            <person name="Northen T.R."/>
            <person name="Banfield J.F."/>
        </authorList>
    </citation>
    <scope>NUCLEOTIDE SEQUENCE [LARGE SCALE GENOMIC DNA]</scope>
    <source>
        <strain evidence="1">NP_2</strain>
    </source>
</reference>
<accession>A0A537LMY6</accession>
<sequence>MVRWRGGDYLPYRIDRETWRGGRNFPDGSRSVVLALLWGPWTARAATQPQIVRTPALEIVDAGGRTRATLDAVNGKPSLWLYGDDGGRRAGLTVGTGSVPELALLDPQGRQRILLRVGFERAAEIRIADGRGRPRLGLWVGYDDAPGVWLFDDLARPRIGMKVLTGGVPR</sequence>
<evidence type="ECO:0000313" key="2">
    <source>
        <dbReference type="Proteomes" id="UP000318661"/>
    </source>
</evidence>
<comment type="caution">
    <text evidence="1">The sequence shown here is derived from an EMBL/GenBank/DDBJ whole genome shotgun (WGS) entry which is preliminary data.</text>
</comment>
<protein>
    <submittedName>
        <fullName evidence="1">Uncharacterized protein</fullName>
    </submittedName>
</protein>
<evidence type="ECO:0000313" key="1">
    <source>
        <dbReference type="EMBL" id="TMJ09310.1"/>
    </source>
</evidence>
<dbReference type="AlphaFoldDB" id="A0A537LMY6"/>
<feature type="non-terminal residue" evidence="1">
    <location>
        <position position="170"/>
    </location>
</feature>
<dbReference type="Proteomes" id="UP000318661">
    <property type="component" value="Unassembled WGS sequence"/>
</dbReference>
<organism evidence="1 2">
    <name type="scientific">Candidatus Segetimicrobium genomatis</name>
    <dbReference type="NCBI Taxonomy" id="2569760"/>
    <lineage>
        <taxon>Bacteria</taxon>
        <taxon>Bacillati</taxon>
        <taxon>Candidatus Sysuimicrobiota</taxon>
        <taxon>Candidatus Sysuimicrobiia</taxon>
        <taxon>Candidatus Sysuimicrobiales</taxon>
        <taxon>Candidatus Segetimicrobiaceae</taxon>
        <taxon>Candidatus Segetimicrobium</taxon>
    </lineage>
</organism>
<dbReference type="EMBL" id="VBAJ01000059">
    <property type="protein sequence ID" value="TMJ09310.1"/>
    <property type="molecule type" value="Genomic_DNA"/>
</dbReference>
<proteinExistence type="predicted"/>
<name>A0A537LMY6_9BACT</name>